<reference evidence="2 3" key="1">
    <citation type="submission" date="2014-12" db="EMBL/GenBank/DDBJ databases">
        <title>Genomes of Geoalkalibacter ferrihydriticus and Geoalkalibacter subterraneus, two haloalkaliphilic metal-reducing members of the Geobacteraceae.</title>
        <authorList>
            <person name="Badalamenti J.P."/>
            <person name="Torres C.I."/>
            <person name="Krajmalnik-Brown R."/>
            <person name="Bond D.R."/>
        </authorList>
    </citation>
    <scope>NUCLEOTIDE SEQUENCE [LARGE SCALE GENOMIC DNA]</scope>
    <source>
        <strain evidence="2 3">DSM 17813</strain>
    </source>
</reference>
<dbReference type="RefSeq" id="WP_040096199.1">
    <property type="nucleotide sequence ID" value="NZ_JWJD01000001.1"/>
</dbReference>
<evidence type="ECO:0000256" key="1">
    <source>
        <dbReference type="SAM" id="SignalP"/>
    </source>
</evidence>
<proteinExistence type="predicted"/>
<dbReference type="AlphaFoldDB" id="A0A0C2EGL2"/>
<organism evidence="2 3">
    <name type="scientific">Geoalkalibacter ferrihydriticus DSM 17813</name>
    <dbReference type="NCBI Taxonomy" id="1121915"/>
    <lineage>
        <taxon>Bacteria</taxon>
        <taxon>Pseudomonadati</taxon>
        <taxon>Thermodesulfobacteriota</taxon>
        <taxon>Desulfuromonadia</taxon>
        <taxon>Desulfuromonadales</taxon>
        <taxon>Geoalkalibacteraceae</taxon>
        <taxon>Geoalkalibacter</taxon>
    </lineage>
</organism>
<comment type="caution">
    <text evidence="2">The sequence shown here is derived from an EMBL/GenBank/DDBJ whole genome shotgun (WGS) entry which is preliminary data.</text>
</comment>
<protein>
    <recommendedName>
        <fullName evidence="4">HAF family protein</fullName>
    </recommendedName>
</protein>
<evidence type="ECO:0008006" key="4">
    <source>
        <dbReference type="Google" id="ProtNLM"/>
    </source>
</evidence>
<gene>
    <name evidence="2" type="ORF">GFER_03790</name>
</gene>
<evidence type="ECO:0000313" key="3">
    <source>
        <dbReference type="Proteomes" id="UP000035068"/>
    </source>
</evidence>
<dbReference type="PROSITE" id="PS51257">
    <property type="entry name" value="PROKAR_LIPOPROTEIN"/>
    <property type="match status" value="1"/>
</dbReference>
<name>A0A0C2EGL2_9BACT</name>
<keyword evidence="3" id="KW-1185">Reference proteome</keyword>
<dbReference type="EMBL" id="JWJD01000001">
    <property type="protein sequence ID" value="KIH77778.1"/>
    <property type="molecule type" value="Genomic_DNA"/>
</dbReference>
<evidence type="ECO:0000313" key="2">
    <source>
        <dbReference type="EMBL" id="KIH77778.1"/>
    </source>
</evidence>
<dbReference type="Proteomes" id="UP000035068">
    <property type="component" value="Unassembled WGS sequence"/>
</dbReference>
<sequence>MKRFRLFLIGLVAVGALTMAGCGGSSSSGPAPEVPTPVAEIEFETPEVALPDVDSTFSAGIAISAEGIAVGYGDDGTGLTKGVKWDVTDPTSATLLLPQEGNNYSAAYGVAGELSVGETSITVEDVADANTRAAYWQGNGAASLLPHGDLLAGPSAAYSVNSADEIVGEAGDLDGNTVAVYWRDTDAAPLTLDHLSDAAISSAYFIGDNGIIVGESVIDGQLTAVMWLPTGPNAYGAPVALESVAGQIASVAFGVDFAGRVVGEAEVDDNGTKVVHGVLWGADGAVVESLAGASFQSINTTENNRIVGYTQALSGGQETAVIWNRADLNDNKVLAPAFSMAFGINDASQVVGIAANQVAIAVPVEP</sequence>
<keyword evidence="1" id="KW-0732">Signal</keyword>
<feature type="signal peptide" evidence="1">
    <location>
        <begin position="1"/>
        <end position="20"/>
    </location>
</feature>
<accession>A0A0C2EGL2</accession>
<feature type="chain" id="PRO_5002148251" description="HAF family protein" evidence="1">
    <location>
        <begin position="21"/>
        <end position="366"/>
    </location>
</feature>